<keyword evidence="1" id="KW-1133">Transmembrane helix</keyword>
<name>A0A077NW44_XENBV</name>
<evidence type="ECO:0000313" key="3">
    <source>
        <dbReference type="Proteomes" id="UP000028487"/>
    </source>
</evidence>
<accession>A0A077NW44</accession>
<dbReference type="AlphaFoldDB" id="A0A077NW44"/>
<reference evidence="2" key="1">
    <citation type="submission" date="2013-07" db="EMBL/GenBank/DDBJ databases">
        <title>Sub-species coevolution in mutualistic symbiosis.</title>
        <authorList>
            <person name="Murfin K."/>
            <person name="Klassen J."/>
            <person name="Lee M."/>
            <person name="Forst S."/>
            <person name="Stock P."/>
            <person name="Goodrich-Blair H."/>
        </authorList>
    </citation>
    <scope>NUCLEOTIDE SEQUENCE [LARGE SCALE GENOMIC DNA]</scope>
    <source>
        <strain evidence="2">Feltiae Moldova</strain>
    </source>
</reference>
<evidence type="ECO:0000313" key="2">
    <source>
        <dbReference type="EMBL" id="CDH01836.1"/>
    </source>
</evidence>
<keyword evidence="1" id="KW-0472">Membrane</keyword>
<gene>
    <name evidence="2" type="ORF">XBFM1_2330054</name>
</gene>
<organism evidence="2 3">
    <name type="scientific">Xenorhabdus bovienii str. feltiae Moldova</name>
    <dbReference type="NCBI Taxonomy" id="1398200"/>
    <lineage>
        <taxon>Bacteria</taxon>
        <taxon>Pseudomonadati</taxon>
        <taxon>Pseudomonadota</taxon>
        <taxon>Gammaproteobacteria</taxon>
        <taxon>Enterobacterales</taxon>
        <taxon>Morganellaceae</taxon>
        <taxon>Xenorhabdus</taxon>
    </lineage>
</organism>
<dbReference type="HOGENOM" id="CLU_2511892_0_0_6"/>
<dbReference type="Proteomes" id="UP000028487">
    <property type="component" value="Unassembled WGS sequence"/>
</dbReference>
<proteinExistence type="predicted"/>
<keyword evidence="1" id="KW-0812">Transmembrane</keyword>
<sequence>MLNPTQANDAIRAMVGKTYSLIIGASGVIQWRGIYLQKSPVMGLYYDYIEAKFSDSSLKNIITNTTIAPIIISFLFFTFLSMIFT</sequence>
<dbReference type="EMBL" id="CBSV010000150">
    <property type="protein sequence ID" value="CDH01836.1"/>
    <property type="molecule type" value="Genomic_DNA"/>
</dbReference>
<feature type="transmembrane region" description="Helical" evidence="1">
    <location>
        <begin position="61"/>
        <end position="84"/>
    </location>
</feature>
<protein>
    <submittedName>
        <fullName evidence="2">Uncharacterized protein</fullName>
    </submittedName>
</protein>
<comment type="caution">
    <text evidence="2">The sequence shown here is derived from an EMBL/GenBank/DDBJ whole genome shotgun (WGS) entry which is preliminary data.</text>
</comment>
<evidence type="ECO:0000256" key="1">
    <source>
        <dbReference type="SAM" id="Phobius"/>
    </source>
</evidence>